<dbReference type="Gene3D" id="3.30.710.10">
    <property type="entry name" value="Potassium Channel Kv1.1, Chain A"/>
    <property type="match status" value="1"/>
</dbReference>
<proteinExistence type="predicted"/>
<organism evidence="2 3">
    <name type="scientific">Tetrabaena socialis</name>
    <dbReference type="NCBI Taxonomy" id="47790"/>
    <lineage>
        <taxon>Eukaryota</taxon>
        <taxon>Viridiplantae</taxon>
        <taxon>Chlorophyta</taxon>
        <taxon>core chlorophytes</taxon>
        <taxon>Chlorophyceae</taxon>
        <taxon>CS clade</taxon>
        <taxon>Chlamydomonadales</taxon>
        <taxon>Tetrabaenaceae</taxon>
        <taxon>Tetrabaena</taxon>
    </lineage>
</organism>
<keyword evidence="3" id="KW-1185">Reference proteome</keyword>
<dbReference type="EMBL" id="PGGS01000129">
    <property type="protein sequence ID" value="PNH08453.1"/>
    <property type="molecule type" value="Genomic_DNA"/>
</dbReference>
<name>A0A2J8A7K7_9CHLO</name>
<dbReference type="CDD" id="cd18186">
    <property type="entry name" value="BTB_POZ_ZBTB_KLHL-like"/>
    <property type="match status" value="1"/>
</dbReference>
<dbReference type="AlphaFoldDB" id="A0A2J8A7K7"/>
<dbReference type="OrthoDB" id="545000at2759"/>
<protein>
    <recommendedName>
        <fullName evidence="4">BTB domain-containing protein</fullName>
    </recommendedName>
</protein>
<feature type="region of interest" description="Disordered" evidence="1">
    <location>
        <begin position="36"/>
        <end position="72"/>
    </location>
</feature>
<feature type="region of interest" description="Disordered" evidence="1">
    <location>
        <begin position="321"/>
        <end position="341"/>
    </location>
</feature>
<evidence type="ECO:0000256" key="1">
    <source>
        <dbReference type="SAM" id="MobiDB-lite"/>
    </source>
</evidence>
<evidence type="ECO:0000313" key="3">
    <source>
        <dbReference type="Proteomes" id="UP000236333"/>
    </source>
</evidence>
<comment type="caution">
    <text evidence="2">The sequence shown here is derived from an EMBL/GenBank/DDBJ whole genome shotgun (WGS) entry which is preliminary data.</text>
</comment>
<feature type="compositionally biased region" description="Low complexity" evidence="1">
    <location>
        <begin position="50"/>
        <end position="71"/>
    </location>
</feature>
<reference evidence="2 3" key="1">
    <citation type="journal article" date="2017" name="Mol. Biol. Evol.">
        <title>The 4-celled Tetrabaena socialis nuclear genome reveals the essential components for genetic control of cell number at the origin of multicellularity in the volvocine lineage.</title>
        <authorList>
            <person name="Featherston J."/>
            <person name="Arakaki Y."/>
            <person name="Hanschen E.R."/>
            <person name="Ferris P.J."/>
            <person name="Michod R.E."/>
            <person name="Olson B.J.S.C."/>
            <person name="Nozaki H."/>
            <person name="Durand P.M."/>
        </authorList>
    </citation>
    <scope>NUCLEOTIDE SEQUENCE [LARGE SCALE GENOMIC DNA]</scope>
    <source>
        <strain evidence="2 3">NIES-571</strain>
    </source>
</reference>
<sequence>MVASAFPVNAAELLASGEFADAIVLVVFEEKPGPTNAAMTYAPSAPPSPSRRSAGLAAPASPQPSRRPQSALLSPKPKIWLGQFPTGATPKPAPAPSSSGLVPLALYQGHRVVLASASSVFREQLASSSNGGRAAGPAMVTVRLRTREALPAAELLLGHVYGKPADWAALAPTTLVHLAVLSRDHALPALEQACAARLLHLLAAKRPPGPPGAQVAAAAATAPAGGSSYIDTLSACLTVPPDVAAGGAFCILHQACRALLADVFQDLDAAWQHAALRDAFHRLPLAAAVELLGGEHLVTMSEGGVLLAALSYDAGRALPSSGVAEDEEEGEGAAAGGGGRKLAAGPLSTSERLALYGTVRWPLMFVDGRAHQRWATWDAGRAQESVGGRAGWGIRATFLRNALNRLPHLNALLDHGTPSGGAIGGAPHTLAVPELVAAAAACGPHRPAASLPDLAALAHELSYTRLHRMGPAAAGAAALARPLPQGHMQTAAHLHMDVPYEELRRAVGAVAARLDEHRRQERRHGQGPSPPPPLTAVAVEQDIVSPSLVYHNGYFWQMVVSVGPLCRYRLALARPAGGGGGPHASSSAAEAAAAAAAHETDSRLCCYVGVRPLLLLTEAEIAAATGRAVPAAPWGPSSAATGPGPASAPAPLIPTSVYVSTLDVWNERELPLGRAALGPTCFSGKTGFKGSTLLFELGPVLLEEGYWAKVLSAPGELRVRARVAGVH</sequence>
<accession>A0A2J8A7K7</accession>
<dbReference type="Proteomes" id="UP000236333">
    <property type="component" value="Unassembled WGS sequence"/>
</dbReference>
<evidence type="ECO:0000313" key="2">
    <source>
        <dbReference type="EMBL" id="PNH08453.1"/>
    </source>
</evidence>
<dbReference type="InterPro" id="IPR011333">
    <property type="entry name" value="SKP1/BTB/POZ_sf"/>
</dbReference>
<gene>
    <name evidence="2" type="ORF">TSOC_004986</name>
</gene>
<evidence type="ECO:0008006" key="4">
    <source>
        <dbReference type="Google" id="ProtNLM"/>
    </source>
</evidence>